<name>A0A1B1UJ69_9BRAD</name>
<reference evidence="1 2" key="1">
    <citation type="submission" date="2016-07" db="EMBL/GenBank/DDBJ databases">
        <title>Complete genome sequence of Bradyrhizobium icense LMTR 13T, a potential inoculant strain isolated from lima bean (Phaseolus lunatus) in Peru.</title>
        <authorList>
            <person name="Ormeno-Orrillo E."/>
            <person name="Duran D."/>
            <person name="Rogel M.A."/>
            <person name="Rey L."/>
            <person name="Imperial J."/>
            <person name="Ruiz-Argueso T."/>
            <person name="Martinez-Romero E."/>
        </authorList>
    </citation>
    <scope>NUCLEOTIDE SEQUENCE [LARGE SCALE GENOMIC DNA]</scope>
    <source>
        <strain evidence="1 2">LMTR 13</strain>
    </source>
</reference>
<dbReference type="EMBL" id="CP016428">
    <property type="protein sequence ID" value="ANW02839.1"/>
    <property type="molecule type" value="Genomic_DNA"/>
</dbReference>
<proteinExistence type="predicted"/>
<organism evidence="1 2">
    <name type="scientific">Bradyrhizobium icense</name>
    <dbReference type="NCBI Taxonomy" id="1274631"/>
    <lineage>
        <taxon>Bacteria</taxon>
        <taxon>Pseudomonadati</taxon>
        <taxon>Pseudomonadota</taxon>
        <taxon>Alphaproteobacteria</taxon>
        <taxon>Hyphomicrobiales</taxon>
        <taxon>Nitrobacteraceae</taxon>
        <taxon>Bradyrhizobium</taxon>
    </lineage>
</organism>
<protein>
    <submittedName>
        <fullName evidence="1">Uncharacterized protein</fullName>
    </submittedName>
</protein>
<evidence type="ECO:0000313" key="2">
    <source>
        <dbReference type="Proteomes" id="UP000092839"/>
    </source>
</evidence>
<dbReference type="KEGG" id="bic:LMTR13_24465"/>
<accession>A0A1B1UJ69</accession>
<keyword evidence="2" id="KW-1185">Reference proteome</keyword>
<gene>
    <name evidence="1" type="ORF">LMTR13_24465</name>
</gene>
<dbReference type="OrthoDB" id="8242572at2"/>
<dbReference type="Proteomes" id="UP000092839">
    <property type="component" value="Chromosome"/>
</dbReference>
<evidence type="ECO:0000313" key="1">
    <source>
        <dbReference type="EMBL" id="ANW02839.1"/>
    </source>
</evidence>
<dbReference type="AlphaFoldDB" id="A0A1B1UJ69"/>
<sequence>MGWSECLGPHLRYCGCEVKHTGFRFLRLTSTQYQREAMRAFTFACPITNMMVQKWLDADAEATEREFQGVVCPACSQLHFISRKTGKLLGQKEK</sequence>
<dbReference type="RefSeq" id="WP_065730038.1">
    <property type="nucleotide sequence ID" value="NZ_CP016428.1"/>
</dbReference>